<keyword evidence="3" id="KW-1133">Transmembrane helix</keyword>
<dbReference type="PANTHER" id="PTHR11360:SF252">
    <property type="entry name" value="MAJOR FACILITATOR SUPERFAMILY (MFS) PROFILE DOMAIN-CONTAINING PROTEIN-RELATED"/>
    <property type="match status" value="1"/>
</dbReference>
<feature type="transmembrane region" description="Helical" evidence="3">
    <location>
        <begin position="424"/>
        <end position="446"/>
    </location>
</feature>
<evidence type="ECO:0000256" key="2">
    <source>
        <dbReference type="ARBA" id="ARBA00006727"/>
    </source>
</evidence>
<gene>
    <name evidence="4" type="ORF">LTR05_006592</name>
</gene>
<protein>
    <recommendedName>
        <fullName evidence="6">Major facilitator superfamily (MFS) profile domain-containing protein</fullName>
    </recommendedName>
</protein>
<feature type="transmembrane region" description="Helical" evidence="3">
    <location>
        <begin position="58"/>
        <end position="78"/>
    </location>
</feature>
<comment type="similarity">
    <text evidence="2">Belongs to the major facilitator superfamily. Monocarboxylate porter (TC 2.A.1.13) family.</text>
</comment>
<dbReference type="Proteomes" id="UP001309876">
    <property type="component" value="Unassembled WGS sequence"/>
</dbReference>
<name>A0AAN7SVN3_9EURO</name>
<dbReference type="InterPro" id="IPR011701">
    <property type="entry name" value="MFS"/>
</dbReference>
<evidence type="ECO:0000256" key="1">
    <source>
        <dbReference type="ARBA" id="ARBA00004141"/>
    </source>
</evidence>
<keyword evidence="3" id="KW-0472">Membrane</keyword>
<feature type="transmembrane region" description="Helical" evidence="3">
    <location>
        <begin position="323"/>
        <end position="346"/>
    </location>
</feature>
<dbReference type="EMBL" id="JAVRRJ010000007">
    <property type="protein sequence ID" value="KAK5082712.1"/>
    <property type="molecule type" value="Genomic_DNA"/>
</dbReference>
<reference evidence="4 5" key="1">
    <citation type="submission" date="2023-08" db="EMBL/GenBank/DDBJ databases">
        <title>Black Yeasts Isolated from many extreme environments.</title>
        <authorList>
            <person name="Coleine C."/>
            <person name="Stajich J.E."/>
            <person name="Selbmann L."/>
        </authorList>
    </citation>
    <scope>NUCLEOTIDE SEQUENCE [LARGE SCALE GENOMIC DNA]</scope>
    <source>
        <strain evidence="4 5">CCFEE 5910</strain>
    </source>
</reference>
<feature type="transmembrane region" description="Helical" evidence="3">
    <location>
        <begin position="186"/>
        <end position="205"/>
    </location>
</feature>
<accession>A0AAN7SVN3</accession>
<evidence type="ECO:0008006" key="6">
    <source>
        <dbReference type="Google" id="ProtNLM"/>
    </source>
</evidence>
<dbReference type="AlphaFoldDB" id="A0AAN7SVN3"/>
<dbReference type="Gene3D" id="1.20.1250.20">
    <property type="entry name" value="MFS general substrate transporter like domains"/>
    <property type="match status" value="1"/>
</dbReference>
<comment type="subcellular location">
    <subcellularLocation>
        <location evidence="1">Membrane</location>
        <topology evidence="1">Multi-pass membrane protein</topology>
    </subcellularLocation>
</comment>
<organism evidence="4 5">
    <name type="scientific">Lithohypha guttulata</name>
    <dbReference type="NCBI Taxonomy" id="1690604"/>
    <lineage>
        <taxon>Eukaryota</taxon>
        <taxon>Fungi</taxon>
        <taxon>Dikarya</taxon>
        <taxon>Ascomycota</taxon>
        <taxon>Pezizomycotina</taxon>
        <taxon>Eurotiomycetes</taxon>
        <taxon>Chaetothyriomycetidae</taxon>
        <taxon>Chaetothyriales</taxon>
        <taxon>Trichomeriaceae</taxon>
        <taxon>Lithohypha</taxon>
    </lineage>
</organism>
<evidence type="ECO:0000256" key="3">
    <source>
        <dbReference type="SAM" id="Phobius"/>
    </source>
</evidence>
<dbReference type="GO" id="GO:0022857">
    <property type="term" value="F:transmembrane transporter activity"/>
    <property type="evidence" value="ECO:0007669"/>
    <property type="project" value="InterPro"/>
</dbReference>
<sequence>MTEASEKAVVRLDEYDRHSDIVAEANVKDITSAPLGNVPSEIPANTTPVEVPDGGARAWLQVLGCFFLWFNLWGYTFAFGTFQNYYEQQYLPTTSSSAIAWIGSIQSFLLIISGLWTGPIFDWGYYMYLIYFGACLSTLGAFMLSLSDQYWQIFLTQGLCIGFGCGALFIPTMALISRSFVKNRSIAVGLCTCGAPIGGILYTVLFEACLPKLGFAWTARVLGFFMLGTYCVALPLLLLGATNTKSLSTGKKRKLFDKAALKDAPFWSYSGVTFTTFMAYLVPYFYMPSYAQSVLGQTQARASYTLIASQAASVPGRMLAAVAANYFGVMVAWTGCAAISAIVCFAWMGVNSYAGFVAFCAFYGAFSGPLVPLPPSIFPVVCPDPKVLGTRLGMAQSISSIANLIGPPIAGAVLRASNPDGKHFVGVQLFTGLLMALGSIQLMFLWRLLHTKRGTKFWI</sequence>
<feature type="transmembrane region" description="Helical" evidence="3">
    <location>
        <begin position="217"/>
        <end position="243"/>
    </location>
</feature>
<proteinExistence type="inferred from homology"/>
<keyword evidence="5" id="KW-1185">Reference proteome</keyword>
<feature type="transmembrane region" description="Helical" evidence="3">
    <location>
        <begin position="150"/>
        <end position="174"/>
    </location>
</feature>
<comment type="caution">
    <text evidence="4">The sequence shown here is derived from an EMBL/GenBank/DDBJ whole genome shotgun (WGS) entry which is preliminary data.</text>
</comment>
<feature type="transmembrane region" description="Helical" evidence="3">
    <location>
        <begin position="125"/>
        <end position="144"/>
    </location>
</feature>
<dbReference type="GO" id="GO:0016020">
    <property type="term" value="C:membrane"/>
    <property type="evidence" value="ECO:0007669"/>
    <property type="project" value="UniProtKB-SubCell"/>
</dbReference>
<dbReference type="Pfam" id="PF07690">
    <property type="entry name" value="MFS_1"/>
    <property type="match status" value="1"/>
</dbReference>
<dbReference type="PANTHER" id="PTHR11360">
    <property type="entry name" value="MONOCARBOXYLATE TRANSPORTER"/>
    <property type="match status" value="1"/>
</dbReference>
<evidence type="ECO:0000313" key="5">
    <source>
        <dbReference type="Proteomes" id="UP001309876"/>
    </source>
</evidence>
<dbReference type="InterPro" id="IPR050327">
    <property type="entry name" value="Proton-linked_MCT"/>
</dbReference>
<dbReference type="SUPFAM" id="SSF103473">
    <property type="entry name" value="MFS general substrate transporter"/>
    <property type="match status" value="1"/>
</dbReference>
<feature type="transmembrane region" description="Helical" evidence="3">
    <location>
        <begin position="264"/>
        <end position="286"/>
    </location>
</feature>
<evidence type="ECO:0000313" key="4">
    <source>
        <dbReference type="EMBL" id="KAK5082712.1"/>
    </source>
</evidence>
<keyword evidence="3" id="KW-0812">Transmembrane</keyword>
<feature type="transmembrane region" description="Helical" evidence="3">
    <location>
        <begin position="353"/>
        <end position="371"/>
    </location>
</feature>
<dbReference type="InterPro" id="IPR036259">
    <property type="entry name" value="MFS_trans_sf"/>
</dbReference>
<feature type="transmembrane region" description="Helical" evidence="3">
    <location>
        <begin position="98"/>
        <end position="118"/>
    </location>
</feature>